<proteinExistence type="predicted"/>
<dbReference type="AlphaFoldDB" id="A0A0E9S0K8"/>
<organism evidence="1">
    <name type="scientific">Anguilla anguilla</name>
    <name type="common">European freshwater eel</name>
    <name type="synonym">Muraena anguilla</name>
    <dbReference type="NCBI Taxonomy" id="7936"/>
    <lineage>
        <taxon>Eukaryota</taxon>
        <taxon>Metazoa</taxon>
        <taxon>Chordata</taxon>
        <taxon>Craniata</taxon>
        <taxon>Vertebrata</taxon>
        <taxon>Euteleostomi</taxon>
        <taxon>Actinopterygii</taxon>
        <taxon>Neopterygii</taxon>
        <taxon>Teleostei</taxon>
        <taxon>Anguilliformes</taxon>
        <taxon>Anguillidae</taxon>
        <taxon>Anguilla</taxon>
    </lineage>
</organism>
<reference evidence="1" key="2">
    <citation type="journal article" date="2015" name="Fish Shellfish Immunol.">
        <title>Early steps in the European eel (Anguilla anguilla)-Vibrio vulnificus interaction in the gills: Role of the RtxA13 toxin.</title>
        <authorList>
            <person name="Callol A."/>
            <person name="Pajuelo D."/>
            <person name="Ebbesson L."/>
            <person name="Teles M."/>
            <person name="MacKenzie S."/>
            <person name="Amaro C."/>
        </authorList>
    </citation>
    <scope>NUCLEOTIDE SEQUENCE</scope>
</reference>
<reference evidence="1" key="1">
    <citation type="submission" date="2014-11" db="EMBL/GenBank/DDBJ databases">
        <authorList>
            <person name="Amaro Gonzalez C."/>
        </authorList>
    </citation>
    <scope>NUCLEOTIDE SEQUENCE</scope>
</reference>
<evidence type="ECO:0000313" key="1">
    <source>
        <dbReference type="EMBL" id="JAH34979.1"/>
    </source>
</evidence>
<name>A0A0E9S0K8_ANGAN</name>
<accession>A0A0E9S0K8</accession>
<protein>
    <submittedName>
        <fullName evidence="1">Uncharacterized protein</fullName>
    </submittedName>
</protein>
<sequence>MGKKTGVMEDFFCFFLLIVLFFDCHNLEWKCFEKWH</sequence>
<dbReference type="EMBL" id="GBXM01073598">
    <property type="protein sequence ID" value="JAH34979.1"/>
    <property type="molecule type" value="Transcribed_RNA"/>
</dbReference>